<dbReference type="PATRIC" id="fig|989403.3.peg.1122"/>
<comment type="caution">
    <text evidence="5">The sequence shown here is derived from an EMBL/GenBank/DDBJ whole genome shotgun (WGS) entry which is preliminary data.</text>
</comment>
<dbReference type="InterPro" id="IPR000835">
    <property type="entry name" value="HTH_MarR-typ"/>
</dbReference>
<accession>A0A166AGU8</accession>
<dbReference type="InterPro" id="IPR036390">
    <property type="entry name" value="WH_DNA-bd_sf"/>
</dbReference>
<feature type="domain" description="HTH marR-type" evidence="4">
    <location>
        <begin position="20"/>
        <end position="158"/>
    </location>
</feature>
<proteinExistence type="predicted"/>
<name>A0A166AGU8_9HYPH</name>
<reference evidence="5 6" key="1">
    <citation type="journal article" date="2016" name="Front. Microbiol.">
        <title>Comparative Genomic Analysis Reveals a Diverse Repertoire of Genes Involved in Prokaryote-Eukaryote Interactions within the Pseudovibrio Genus.</title>
        <authorList>
            <person name="Romano S."/>
            <person name="Fernandez-Guerra A."/>
            <person name="Reen F.J."/>
            <person name="Glockner F.O."/>
            <person name="Crowley S.P."/>
            <person name="O'Sullivan O."/>
            <person name="Cotter P.D."/>
            <person name="Adams C."/>
            <person name="Dobson A.D."/>
            <person name="O'Gara F."/>
        </authorList>
    </citation>
    <scope>NUCLEOTIDE SEQUENCE [LARGE SCALE GENOMIC DNA]</scope>
    <source>
        <strain evidence="5 6">Ad2</strain>
    </source>
</reference>
<evidence type="ECO:0000256" key="1">
    <source>
        <dbReference type="ARBA" id="ARBA00023015"/>
    </source>
</evidence>
<dbReference type="Pfam" id="PF01047">
    <property type="entry name" value="MarR"/>
    <property type="match status" value="1"/>
</dbReference>
<gene>
    <name evidence="5" type="primary">marR_1</name>
    <name evidence="5" type="ORF">PsAD2_01043</name>
</gene>
<dbReference type="GO" id="GO:0003700">
    <property type="term" value="F:DNA-binding transcription factor activity"/>
    <property type="evidence" value="ECO:0007669"/>
    <property type="project" value="InterPro"/>
</dbReference>
<protein>
    <submittedName>
        <fullName evidence="5">Multiple antibiotic resistance protein MarR</fullName>
    </submittedName>
</protein>
<dbReference type="PRINTS" id="PR00598">
    <property type="entry name" value="HTHMARR"/>
</dbReference>
<dbReference type="PROSITE" id="PS50995">
    <property type="entry name" value="HTH_MARR_2"/>
    <property type="match status" value="1"/>
</dbReference>
<dbReference type="Gene3D" id="1.10.10.10">
    <property type="entry name" value="Winged helix-like DNA-binding domain superfamily/Winged helix DNA-binding domain"/>
    <property type="match status" value="1"/>
</dbReference>
<dbReference type="GO" id="GO:0003677">
    <property type="term" value="F:DNA binding"/>
    <property type="evidence" value="ECO:0007669"/>
    <property type="project" value="UniProtKB-KW"/>
</dbReference>
<keyword evidence="1" id="KW-0805">Transcription regulation</keyword>
<keyword evidence="6" id="KW-1185">Reference proteome</keyword>
<dbReference type="EMBL" id="LMCB01000005">
    <property type="protein sequence ID" value="KZL21051.1"/>
    <property type="molecule type" value="Genomic_DNA"/>
</dbReference>
<evidence type="ECO:0000256" key="3">
    <source>
        <dbReference type="ARBA" id="ARBA00023163"/>
    </source>
</evidence>
<keyword evidence="2" id="KW-0238">DNA-binding</keyword>
<dbReference type="PROSITE" id="PS01117">
    <property type="entry name" value="HTH_MARR_1"/>
    <property type="match status" value="1"/>
</dbReference>
<dbReference type="InterPro" id="IPR023187">
    <property type="entry name" value="Tscrpt_reg_MarR-type_CS"/>
</dbReference>
<dbReference type="SUPFAM" id="SSF46785">
    <property type="entry name" value="Winged helix' DNA-binding domain"/>
    <property type="match status" value="1"/>
</dbReference>
<dbReference type="SMART" id="SM00347">
    <property type="entry name" value="HTH_MARR"/>
    <property type="match status" value="1"/>
</dbReference>
<dbReference type="PANTHER" id="PTHR42756:SF1">
    <property type="entry name" value="TRANSCRIPTIONAL REPRESSOR OF EMRAB OPERON"/>
    <property type="match status" value="1"/>
</dbReference>
<evidence type="ECO:0000313" key="5">
    <source>
        <dbReference type="EMBL" id="KZL21051.1"/>
    </source>
</evidence>
<dbReference type="AlphaFoldDB" id="A0A166AGU8"/>
<evidence type="ECO:0000313" key="6">
    <source>
        <dbReference type="Proteomes" id="UP000076577"/>
    </source>
</evidence>
<dbReference type="STRING" id="989403.SAMN05421798_101358"/>
<dbReference type="PANTHER" id="PTHR42756">
    <property type="entry name" value="TRANSCRIPTIONAL REGULATOR, MARR"/>
    <property type="match status" value="1"/>
</dbReference>
<dbReference type="OrthoDB" id="32523at2"/>
<organism evidence="5 6">
    <name type="scientific">Pseudovibrio axinellae</name>
    <dbReference type="NCBI Taxonomy" id="989403"/>
    <lineage>
        <taxon>Bacteria</taxon>
        <taxon>Pseudomonadati</taxon>
        <taxon>Pseudomonadota</taxon>
        <taxon>Alphaproteobacteria</taxon>
        <taxon>Hyphomicrobiales</taxon>
        <taxon>Stappiaceae</taxon>
        <taxon>Pseudovibrio</taxon>
    </lineage>
</organism>
<sequence length="166" mass="18843">MTDHVARVVRQWTKEFPEVDASPMYVLGRLLRINTQVTKTLVANFAKFGLANGDFDVLATLRRSGEPYALRPTELSKSSMLTSGTMTSRLDKLEKLGLVCRSPNPEDRRALMIYLTDKGRNLVEEVARKHFELEAEVLDTLDPQDRQALEGILERWCHRLEGDSPA</sequence>
<dbReference type="InterPro" id="IPR036388">
    <property type="entry name" value="WH-like_DNA-bd_sf"/>
</dbReference>
<dbReference type="Proteomes" id="UP000076577">
    <property type="component" value="Unassembled WGS sequence"/>
</dbReference>
<evidence type="ECO:0000256" key="2">
    <source>
        <dbReference type="ARBA" id="ARBA00023125"/>
    </source>
</evidence>
<dbReference type="RefSeq" id="WP_068003292.1">
    <property type="nucleotide sequence ID" value="NZ_FOFM01000001.1"/>
</dbReference>
<keyword evidence="3" id="KW-0804">Transcription</keyword>
<evidence type="ECO:0000259" key="4">
    <source>
        <dbReference type="PROSITE" id="PS50995"/>
    </source>
</evidence>